<dbReference type="InterPro" id="IPR001087">
    <property type="entry name" value="GDSL"/>
</dbReference>
<keyword evidence="4" id="KW-1185">Reference proteome</keyword>
<comment type="caution">
    <text evidence="3">The sequence shown here is derived from an EMBL/GenBank/DDBJ whole genome shotgun (WGS) entry which is preliminary data.</text>
</comment>
<dbReference type="InterPro" id="IPR051058">
    <property type="entry name" value="GDSL_Est/Lipase"/>
</dbReference>
<feature type="signal peptide" evidence="2">
    <location>
        <begin position="1"/>
        <end position="16"/>
    </location>
</feature>
<dbReference type="GeneID" id="41978829"/>
<evidence type="ECO:0008006" key="5">
    <source>
        <dbReference type="Google" id="ProtNLM"/>
    </source>
</evidence>
<dbReference type="PANTHER" id="PTHR45648">
    <property type="entry name" value="GDSL LIPASE/ACYLHYDROLASE FAMILY PROTEIN (AFU_ORTHOLOGUE AFUA_4G14700)"/>
    <property type="match status" value="1"/>
</dbReference>
<dbReference type="EMBL" id="SKBQ01000105">
    <property type="protein sequence ID" value="TPX18904.1"/>
    <property type="molecule type" value="Genomic_DNA"/>
</dbReference>
<name>A0A507BJB1_9PEZI</name>
<evidence type="ECO:0000313" key="3">
    <source>
        <dbReference type="EMBL" id="TPX18904.1"/>
    </source>
</evidence>
<sequence length="350" mass="38052">MYAAGLLLCLVAGAASSCVRRGAFSNLVTFGDSYTDNGRLGYYINNQGNAPPPGVLPAASNKTASGGLAWGDFVAKLTGAKYYDYAISGATCSNKIVSRYFGAIKKPFPSVMDDEIPSFKADVGVEALYGNRTAENTVYAMWIGTNDLGYTGFLSDSQAPGTDITSFVECVWQVFDNIYQTGGRRFVLLNEAPLQLAPEYASQAKGGAGDNQYWQNKTLYNETEYEQKILQYTTNVNTMFDYGAPFNLLVKKRWPGASFAVFDVHRLFADIHANPGAYLDAPADATGFFHACVPTNNSNCVDSKNPASSFLWYDELHPSEKADSIIAKHFIDVVAGNSTYGTTYTSKKRG</sequence>
<evidence type="ECO:0000256" key="2">
    <source>
        <dbReference type="SAM" id="SignalP"/>
    </source>
</evidence>
<keyword evidence="2" id="KW-0732">Signal</keyword>
<dbReference type="RefSeq" id="XP_031000615.1">
    <property type="nucleotide sequence ID" value="XM_031134106.1"/>
</dbReference>
<organism evidence="3 4">
    <name type="scientific">Thyridium curvatum</name>
    <dbReference type="NCBI Taxonomy" id="1093900"/>
    <lineage>
        <taxon>Eukaryota</taxon>
        <taxon>Fungi</taxon>
        <taxon>Dikarya</taxon>
        <taxon>Ascomycota</taxon>
        <taxon>Pezizomycotina</taxon>
        <taxon>Sordariomycetes</taxon>
        <taxon>Sordariomycetidae</taxon>
        <taxon>Thyridiales</taxon>
        <taxon>Thyridiaceae</taxon>
        <taxon>Thyridium</taxon>
    </lineage>
</organism>
<protein>
    <recommendedName>
        <fullName evidence="5">Acetylesterase</fullName>
    </recommendedName>
</protein>
<dbReference type="InParanoid" id="A0A507BJB1"/>
<gene>
    <name evidence="3" type="ORF">E0L32_011382</name>
</gene>
<dbReference type="Gene3D" id="3.40.50.1110">
    <property type="entry name" value="SGNH hydrolase"/>
    <property type="match status" value="1"/>
</dbReference>
<reference evidence="3 4" key="1">
    <citation type="submission" date="2019-06" db="EMBL/GenBank/DDBJ databases">
        <title>Draft genome sequence of the filamentous fungus Phialemoniopsis curvata isolated from diesel fuel.</title>
        <authorList>
            <person name="Varaljay V.A."/>
            <person name="Lyon W.J."/>
            <person name="Crouch A.L."/>
            <person name="Drake C.E."/>
            <person name="Hollomon J.M."/>
            <person name="Nadeau L.J."/>
            <person name="Nunn H.S."/>
            <person name="Stevenson B.S."/>
            <person name="Bojanowski C.L."/>
            <person name="Crookes-Goodson W.J."/>
        </authorList>
    </citation>
    <scope>NUCLEOTIDE SEQUENCE [LARGE SCALE GENOMIC DNA]</scope>
    <source>
        <strain evidence="3 4">D216</strain>
    </source>
</reference>
<dbReference type="OrthoDB" id="1600564at2759"/>
<dbReference type="Pfam" id="PF00657">
    <property type="entry name" value="Lipase_GDSL"/>
    <property type="match status" value="1"/>
</dbReference>
<dbReference type="CDD" id="cd01846">
    <property type="entry name" value="fatty_acyltransferase_like"/>
    <property type="match status" value="1"/>
</dbReference>
<feature type="chain" id="PRO_5021340368" description="Acetylesterase" evidence="2">
    <location>
        <begin position="17"/>
        <end position="350"/>
    </location>
</feature>
<proteinExistence type="predicted"/>
<keyword evidence="1" id="KW-0378">Hydrolase</keyword>
<evidence type="ECO:0000313" key="4">
    <source>
        <dbReference type="Proteomes" id="UP000319257"/>
    </source>
</evidence>
<dbReference type="STRING" id="1093900.A0A507BJB1"/>
<accession>A0A507BJB1</accession>
<evidence type="ECO:0000256" key="1">
    <source>
        <dbReference type="ARBA" id="ARBA00022801"/>
    </source>
</evidence>
<dbReference type="InterPro" id="IPR036514">
    <property type="entry name" value="SGNH_hydro_sf"/>
</dbReference>
<dbReference type="PANTHER" id="PTHR45648:SF22">
    <property type="entry name" value="GDSL LIPASE_ACYLHYDROLASE FAMILY PROTEIN (AFU_ORTHOLOGUE AFUA_4G14700)"/>
    <property type="match status" value="1"/>
</dbReference>
<dbReference type="SUPFAM" id="SSF52266">
    <property type="entry name" value="SGNH hydrolase"/>
    <property type="match status" value="1"/>
</dbReference>
<dbReference type="GO" id="GO:0016788">
    <property type="term" value="F:hydrolase activity, acting on ester bonds"/>
    <property type="evidence" value="ECO:0007669"/>
    <property type="project" value="InterPro"/>
</dbReference>
<dbReference type="AlphaFoldDB" id="A0A507BJB1"/>
<dbReference type="Proteomes" id="UP000319257">
    <property type="component" value="Unassembled WGS sequence"/>
</dbReference>